<dbReference type="Gene3D" id="3.30.420.40">
    <property type="match status" value="2"/>
</dbReference>
<keyword evidence="8" id="KW-1185">Reference proteome</keyword>
<keyword evidence="4" id="KW-0411">Iron-sulfur</keyword>
<dbReference type="STRING" id="1413211.U473_10580"/>
<dbReference type="InterPro" id="IPR051805">
    <property type="entry name" value="Dehydratase_Activator_Redct"/>
</dbReference>
<dbReference type="EMBL" id="LSKU01000001">
    <property type="protein sequence ID" value="KXG44404.1"/>
    <property type="molecule type" value="Genomic_DNA"/>
</dbReference>
<dbReference type="Pfam" id="PF01869">
    <property type="entry name" value="BcrAD_BadFG"/>
    <property type="match status" value="1"/>
</dbReference>
<organism evidence="7 8">
    <name type="scientific">Tepidibacillus decaturensis</name>
    <dbReference type="NCBI Taxonomy" id="1413211"/>
    <lineage>
        <taxon>Bacteria</taxon>
        <taxon>Bacillati</taxon>
        <taxon>Bacillota</taxon>
        <taxon>Bacilli</taxon>
        <taxon>Bacillales</taxon>
        <taxon>Bacillaceae</taxon>
        <taxon>Tepidibacillus</taxon>
    </lineage>
</organism>
<evidence type="ECO:0000256" key="2">
    <source>
        <dbReference type="ARBA" id="ARBA00022723"/>
    </source>
</evidence>
<keyword evidence="5" id="KW-0472">Membrane</keyword>
<evidence type="ECO:0000256" key="3">
    <source>
        <dbReference type="ARBA" id="ARBA00023004"/>
    </source>
</evidence>
<dbReference type="Proteomes" id="UP000070352">
    <property type="component" value="Unassembled WGS sequence"/>
</dbReference>
<comment type="cofactor">
    <cofactor evidence="1">
        <name>[4Fe-4S] cluster</name>
        <dbReference type="ChEBI" id="CHEBI:49883"/>
    </cofactor>
</comment>
<dbReference type="GO" id="GO:0051536">
    <property type="term" value="F:iron-sulfur cluster binding"/>
    <property type="evidence" value="ECO:0007669"/>
    <property type="project" value="UniProtKB-KW"/>
</dbReference>
<keyword evidence="5" id="KW-1133">Transmembrane helix</keyword>
<proteinExistence type="predicted"/>
<dbReference type="InterPro" id="IPR002731">
    <property type="entry name" value="ATPase_BadF"/>
</dbReference>
<reference evidence="7 8" key="1">
    <citation type="submission" date="2016-02" db="EMBL/GenBank/DDBJ databases">
        <title>Draft Genome for Tepidibacillus decaturensis nov. sp. Strain Z9, an Anaerobic, Moderately Thermophilic and Heterotrophic Bacterium from Deep Subsurface of the Illinois Basin, USA.</title>
        <authorList>
            <person name="Dong Y."/>
            <person name="Chang J.Y."/>
            <person name="Sanford R."/>
            <person name="Fouke B.W."/>
        </authorList>
    </citation>
    <scope>NUCLEOTIDE SEQUENCE [LARGE SCALE GENOMIC DNA]</scope>
    <source>
        <strain evidence="7 8">Z9</strain>
    </source>
</reference>
<keyword evidence="5" id="KW-0812">Transmembrane</keyword>
<evidence type="ECO:0000259" key="6">
    <source>
        <dbReference type="Pfam" id="PF01869"/>
    </source>
</evidence>
<evidence type="ECO:0000256" key="5">
    <source>
        <dbReference type="SAM" id="Phobius"/>
    </source>
</evidence>
<dbReference type="RefSeq" id="WP_068726109.1">
    <property type="nucleotide sequence ID" value="NZ_LSKU01000001.1"/>
</dbReference>
<dbReference type="PANTHER" id="PTHR32329">
    <property type="entry name" value="BIFUNCTIONAL PROTEIN [INCLUDES 2-HYDROXYACYL-COA DEHYDRATASE (N-TER) AND ITS ACTIVATOR DOMAIN (C_TERM)-RELATED"/>
    <property type="match status" value="1"/>
</dbReference>
<dbReference type="GO" id="GO:0046872">
    <property type="term" value="F:metal ion binding"/>
    <property type="evidence" value="ECO:0007669"/>
    <property type="project" value="UniProtKB-KW"/>
</dbReference>
<dbReference type="AlphaFoldDB" id="A0A135L5W2"/>
<comment type="caution">
    <text evidence="7">The sequence shown here is derived from an EMBL/GenBank/DDBJ whole genome shotgun (WGS) entry which is preliminary data.</text>
</comment>
<evidence type="ECO:0000313" key="7">
    <source>
        <dbReference type="EMBL" id="KXG44404.1"/>
    </source>
</evidence>
<keyword evidence="2" id="KW-0479">Metal-binding</keyword>
<dbReference type="OrthoDB" id="9802715at2"/>
<evidence type="ECO:0000256" key="4">
    <source>
        <dbReference type="ARBA" id="ARBA00023014"/>
    </source>
</evidence>
<protein>
    <recommendedName>
        <fullName evidence="6">ATPase BadF/BadG/BcrA/BcrD type domain-containing protein</fullName>
    </recommendedName>
</protein>
<dbReference type="InterPro" id="IPR043129">
    <property type="entry name" value="ATPase_NBD"/>
</dbReference>
<dbReference type="NCBIfam" id="TIGR00241">
    <property type="entry name" value="CoA_E_activ"/>
    <property type="match status" value="1"/>
</dbReference>
<dbReference type="SUPFAM" id="SSF53067">
    <property type="entry name" value="Actin-like ATPase domain"/>
    <property type="match status" value="1"/>
</dbReference>
<sequence length="327" mass="35698">MDKVYIGVDIGSATVKVAGISRDGELIGTSLYLRHDQFPSQVDAVKNALRTYLESVPQYQVGGIGLTGSGRELNRHMIGGDLTKTEIFAHSVGIQHLVKKGFVKIENNGIKEPIDKIGTIIEIGGQDSKVIVFDKANVPVYFNMNTICSAGTGEFLKQIADEAGISLNQFGPIALEAMQSARIDSTCTVFSRRDFRHLTQKGVPLAERLAGICDAMVTNYLKNVVKDVPLPSPIVFQGGVAFNQGVKRAFEHHLGVEVIIPPYHDIVGALGMAAIVLEEKKILLIKLLLKRTSLFEILIAKFVIAMVVKMLVNCLNLLKKVRKGSIF</sequence>
<feature type="transmembrane region" description="Helical" evidence="5">
    <location>
        <begin position="298"/>
        <end position="318"/>
    </location>
</feature>
<feature type="domain" description="ATPase BadF/BadG/BcrA/BcrD type" evidence="6">
    <location>
        <begin position="6"/>
        <end position="273"/>
    </location>
</feature>
<keyword evidence="3" id="KW-0408">Iron</keyword>
<name>A0A135L5W2_9BACI</name>
<evidence type="ECO:0000313" key="8">
    <source>
        <dbReference type="Proteomes" id="UP000070352"/>
    </source>
</evidence>
<dbReference type="PANTHER" id="PTHR32329:SF7">
    <property type="entry name" value="ACTIVATOR OF 2-HYDROXYACYL-COA-HYDRATASE"/>
    <property type="match status" value="1"/>
</dbReference>
<evidence type="ECO:0000256" key="1">
    <source>
        <dbReference type="ARBA" id="ARBA00001966"/>
    </source>
</evidence>
<gene>
    <name evidence="7" type="ORF">U473_10580</name>
</gene>
<dbReference type="InterPro" id="IPR008275">
    <property type="entry name" value="CoA_E_activase_dom"/>
</dbReference>
<accession>A0A135L5W2</accession>